<keyword evidence="2" id="KW-0805">Transcription regulation</keyword>
<comment type="caution">
    <text evidence="7">The sequence shown here is derived from an EMBL/GenBank/DDBJ whole genome shotgun (WGS) entry which is preliminary data.</text>
</comment>
<name>A0A7Y9LCJ8_9ACTN</name>
<dbReference type="InterPro" id="IPR014710">
    <property type="entry name" value="RmlC-like_jellyroll"/>
</dbReference>
<dbReference type="InterPro" id="IPR018060">
    <property type="entry name" value="HTH_AraC"/>
</dbReference>
<evidence type="ECO:0000313" key="8">
    <source>
        <dbReference type="Proteomes" id="UP000569914"/>
    </source>
</evidence>
<evidence type="ECO:0000256" key="5">
    <source>
        <dbReference type="ARBA" id="ARBA00023163"/>
    </source>
</evidence>
<evidence type="ECO:0000256" key="2">
    <source>
        <dbReference type="ARBA" id="ARBA00023015"/>
    </source>
</evidence>
<keyword evidence="5" id="KW-0804">Transcription</keyword>
<evidence type="ECO:0000256" key="3">
    <source>
        <dbReference type="ARBA" id="ARBA00023125"/>
    </source>
</evidence>
<dbReference type="GO" id="GO:0003700">
    <property type="term" value="F:DNA-binding transcription factor activity"/>
    <property type="evidence" value="ECO:0007669"/>
    <property type="project" value="InterPro"/>
</dbReference>
<gene>
    <name evidence="7" type="ORF">BKA15_003237</name>
</gene>
<dbReference type="SMART" id="SM00342">
    <property type="entry name" value="HTH_ARAC"/>
    <property type="match status" value="1"/>
</dbReference>
<dbReference type="SUPFAM" id="SSF51182">
    <property type="entry name" value="RmlC-like cupins"/>
    <property type="match status" value="1"/>
</dbReference>
<dbReference type="Pfam" id="PF12833">
    <property type="entry name" value="HTH_18"/>
    <property type="match status" value="1"/>
</dbReference>
<dbReference type="PROSITE" id="PS01124">
    <property type="entry name" value="HTH_ARAC_FAMILY_2"/>
    <property type="match status" value="1"/>
</dbReference>
<reference evidence="7 8" key="1">
    <citation type="submission" date="2020-07" db="EMBL/GenBank/DDBJ databases">
        <title>Sequencing the genomes of 1000 actinobacteria strains.</title>
        <authorList>
            <person name="Klenk H.-P."/>
        </authorList>
    </citation>
    <scope>NUCLEOTIDE SEQUENCE [LARGE SCALE GENOMIC DNA]</scope>
    <source>
        <strain evidence="7 8">DSM 22083</strain>
    </source>
</reference>
<keyword evidence="3 7" id="KW-0238">DNA-binding</keyword>
<dbReference type="InterPro" id="IPR011051">
    <property type="entry name" value="RmlC_Cupin_sf"/>
</dbReference>
<dbReference type="RefSeq" id="WP_179752380.1">
    <property type="nucleotide sequence ID" value="NZ_JACCBU010000001.1"/>
</dbReference>
<dbReference type="Gene3D" id="1.10.10.60">
    <property type="entry name" value="Homeodomain-like"/>
    <property type="match status" value="2"/>
</dbReference>
<keyword evidence="1" id="KW-0963">Cytoplasm</keyword>
<keyword evidence="8" id="KW-1185">Reference proteome</keyword>
<dbReference type="SUPFAM" id="SSF51215">
    <property type="entry name" value="Regulatory protein AraC"/>
    <property type="match status" value="1"/>
</dbReference>
<evidence type="ECO:0000313" key="7">
    <source>
        <dbReference type="EMBL" id="NYE71908.1"/>
    </source>
</evidence>
<dbReference type="AlphaFoldDB" id="A0A7Y9LCJ8"/>
<dbReference type="GO" id="GO:0043565">
    <property type="term" value="F:sequence-specific DNA binding"/>
    <property type="evidence" value="ECO:0007669"/>
    <property type="project" value="InterPro"/>
</dbReference>
<dbReference type="Pfam" id="PF02311">
    <property type="entry name" value="AraC_binding"/>
    <property type="match status" value="1"/>
</dbReference>
<evidence type="ECO:0000256" key="1">
    <source>
        <dbReference type="ARBA" id="ARBA00022490"/>
    </source>
</evidence>
<dbReference type="EMBL" id="JACCBU010000001">
    <property type="protein sequence ID" value="NYE71908.1"/>
    <property type="molecule type" value="Genomic_DNA"/>
</dbReference>
<feature type="domain" description="HTH araC/xylS-type" evidence="6">
    <location>
        <begin position="196"/>
        <end position="294"/>
    </location>
</feature>
<sequence>MSLDDVAGSSSFVRLHGLLDRCVVDTYASDFVSWGFYEPRYWRNYAHTHSFYEVCLAYSGRGTFTIDGELHQIETGSVFIARPGQVHEIISQRRDALGIAFWGFTLAPGRGSAPSRPGWWRGLLDPARPVLSYRLGRLPATIRALADEAEQPRSGQAGMLAGLGATLVIETARAFADEDDLALATRPVDRRSVAVAAMERYLLDNLARPLLVRDVAAVVHLSERHAERLFQSQTGESLMAALRRLRLERAARLLLESTNPVTEVARRSGYPEVRPFSTAFRRRYGQPPTLFRRTGGTFHLQPR</sequence>
<dbReference type="Proteomes" id="UP000569914">
    <property type="component" value="Unassembled WGS sequence"/>
</dbReference>
<dbReference type="InterPro" id="IPR018062">
    <property type="entry name" value="HTH_AraC-typ_CS"/>
</dbReference>
<dbReference type="InterPro" id="IPR037923">
    <property type="entry name" value="HTH-like"/>
</dbReference>
<dbReference type="PANTHER" id="PTHR46796">
    <property type="entry name" value="HTH-TYPE TRANSCRIPTIONAL ACTIVATOR RHAS-RELATED"/>
    <property type="match status" value="1"/>
</dbReference>
<evidence type="ECO:0000256" key="4">
    <source>
        <dbReference type="ARBA" id="ARBA00023159"/>
    </source>
</evidence>
<organism evidence="7 8">
    <name type="scientific">Microlunatus parietis</name>
    <dbReference type="NCBI Taxonomy" id="682979"/>
    <lineage>
        <taxon>Bacteria</taxon>
        <taxon>Bacillati</taxon>
        <taxon>Actinomycetota</taxon>
        <taxon>Actinomycetes</taxon>
        <taxon>Propionibacteriales</taxon>
        <taxon>Propionibacteriaceae</taxon>
        <taxon>Microlunatus</taxon>
    </lineage>
</organism>
<dbReference type="InterPro" id="IPR009057">
    <property type="entry name" value="Homeodomain-like_sf"/>
</dbReference>
<proteinExistence type="predicted"/>
<dbReference type="InterPro" id="IPR003313">
    <property type="entry name" value="AraC-bd"/>
</dbReference>
<protein>
    <submittedName>
        <fullName evidence="7">AraC-like DNA-binding protein</fullName>
    </submittedName>
</protein>
<dbReference type="Gene3D" id="2.60.120.10">
    <property type="entry name" value="Jelly Rolls"/>
    <property type="match status" value="1"/>
</dbReference>
<dbReference type="PANTHER" id="PTHR46796:SF13">
    <property type="entry name" value="HTH-TYPE TRANSCRIPTIONAL ACTIVATOR RHAS"/>
    <property type="match status" value="1"/>
</dbReference>
<keyword evidence="4" id="KW-0010">Activator</keyword>
<evidence type="ECO:0000259" key="6">
    <source>
        <dbReference type="PROSITE" id="PS01124"/>
    </source>
</evidence>
<dbReference type="PROSITE" id="PS00041">
    <property type="entry name" value="HTH_ARAC_FAMILY_1"/>
    <property type="match status" value="1"/>
</dbReference>
<accession>A0A7Y9LCJ8</accession>
<dbReference type="SUPFAM" id="SSF46689">
    <property type="entry name" value="Homeodomain-like"/>
    <property type="match status" value="1"/>
</dbReference>
<dbReference type="InterPro" id="IPR050204">
    <property type="entry name" value="AraC_XylS_family_regulators"/>
</dbReference>